<evidence type="ECO:0000259" key="1">
    <source>
        <dbReference type="Pfam" id="PF01797"/>
    </source>
</evidence>
<dbReference type="GO" id="GO:0003677">
    <property type="term" value="F:DNA binding"/>
    <property type="evidence" value="ECO:0007669"/>
    <property type="project" value="InterPro"/>
</dbReference>
<gene>
    <name evidence="2" type="ORF">GC105_00060</name>
</gene>
<name>A0A6A7K404_9FIRM</name>
<comment type="caution">
    <text evidence="2">The sequence shown here is derived from an EMBL/GenBank/DDBJ whole genome shotgun (WGS) entry which is preliminary data.</text>
</comment>
<evidence type="ECO:0000313" key="2">
    <source>
        <dbReference type="EMBL" id="MPW24192.1"/>
    </source>
</evidence>
<dbReference type="AlphaFoldDB" id="A0A6A7K404"/>
<dbReference type="InterPro" id="IPR002686">
    <property type="entry name" value="Transposase_17"/>
</dbReference>
<dbReference type="GO" id="GO:0004803">
    <property type="term" value="F:transposase activity"/>
    <property type="evidence" value="ECO:0007669"/>
    <property type="project" value="InterPro"/>
</dbReference>
<sequence length="66" mass="8078">MTRGVNKEYIFNDKFQRDMILKIIEEKMQEEPFKVVAYCVMGNHLHLIIHTDKQTLIEVMKKKYYR</sequence>
<feature type="domain" description="Transposase IS200-like" evidence="1">
    <location>
        <begin position="6"/>
        <end position="61"/>
    </location>
</feature>
<accession>A0A6A7K404</accession>
<dbReference type="Pfam" id="PF01797">
    <property type="entry name" value="Y1_Tnp"/>
    <property type="match status" value="1"/>
</dbReference>
<dbReference type="GO" id="GO:0006313">
    <property type="term" value="P:DNA transposition"/>
    <property type="evidence" value="ECO:0007669"/>
    <property type="project" value="InterPro"/>
</dbReference>
<reference evidence="2 3" key="1">
    <citation type="submission" date="2019-10" db="EMBL/GenBank/DDBJ databases">
        <title>Alkalibaculum tamaniensis sp.nov., a new alkaliphilic acetogen, isolated on methoxylated aromatics from a mud volcano.</title>
        <authorList>
            <person name="Khomyakova M.A."/>
            <person name="Merkel A.Y."/>
            <person name="Bonch-Osmolovskaya E.A."/>
            <person name="Slobodkin A.I."/>
        </authorList>
    </citation>
    <scope>NUCLEOTIDE SEQUENCE [LARGE SCALE GENOMIC DNA]</scope>
    <source>
        <strain evidence="2 3">M08DMB</strain>
    </source>
</reference>
<dbReference type="Proteomes" id="UP000440004">
    <property type="component" value="Unassembled WGS sequence"/>
</dbReference>
<dbReference type="EMBL" id="WHNX01000001">
    <property type="protein sequence ID" value="MPW24192.1"/>
    <property type="molecule type" value="Genomic_DNA"/>
</dbReference>
<dbReference type="SUPFAM" id="SSF143422">
    <property type="entry name" value="Transposase IS200-like"/>
    <property type="match status" value="1"/>
</dbReference>
<proteinExistence type="predicted"/>
<dbReference type="InterPro" id="IPR036515">
    <property type="entry name" value="Transposase_17_sf"/>
</dbReference>
<evidence type="ECO:0000313" key="3">
    <source>
        <dbReference type="Proteomes" id="UP000440004"/>
    </source>
</evidence>
<organism evidence="2 3">
    <name type="scientific">Alkalibaculum sporogenes</name>
    <dbReference type="NCBI Taxonomy" id="2655001"/>
    <lineage>
        <taxon>Bacteria</taxon>
        <taxon>Bacillati</taxon>
        <taxon>Bacillota</taxon>
        <taxon>Clostridia</taxon>
        <taxon>Eubacteriales</taxon>
        <taxon>Eubacteriaceae</taxon>
        <taxon>Alkalibaculum</taxon>
    </lineage>
</organism>
<dbReference type="Gene3D" id="3.30.70.1290">
    <property type="entry name" value="Transposase IS200-like"/>
    <property type="match status" value="1"/>
</dbReference>
<keyword evidence="3" id="KW-1185">Reference proteome</keyword>
<protein>
    <recommendedName>
        <fullName evidence="1">Transposase IS200-like domain-containing protein</fullName>
    </recommendedName>
</protein>